<reference evidence="3" key="1">
    <citation type="journal article" date="2019" name="Int. J. Syst. Evol. Microbiol.">
        <title>The Global Catalogue of Microorganisms (GCM) 10K type strain sequencing project: providing services to taxonomists for standard genome sequencing and annotation.</title>
        <authorList>
            <consortium name="The Broad Institute Genomics Platform"/>
            <consortium name="The Broad Institute Genome Sequencing Center for Infectious Disease"/>
            <person name="Wu L."/>
            <person name="Ma J."/>
        </authorList>
    </citation>
    <scope>NUCLEOTIDE SEQUENCE [LARGE SCALE GENOMIC DNA]</scope>
    <source>
        <strain evidence="3">KCTC 52344</strain>
    </source>
</reference>
<evidence type="ECO:0000313" key="3">
    <source>
        <dbReference type="Proteomes" id="UP001597510"/>
    </source>
</evidence>
<organism evidence="2 3">
    <name type="scientific">Emticicia soli</name>
    <dbReference type="NCBI Taxonomy" id="2027878"/>
    <lineage>
        <taxon>Bacteria</taxon>
        <taxon>Pseudomonadati</taxon>
        <taxon>Bacteroidota</taxon>
        <taxon>Cytophagia</taxon>
        <taxon>Cytophagales</taxon>
        <taxon>Leadbetterellaceae</taxon>
        <taxon>Emticicia</taxon>
    </lineage>
</organism>
<evidence type="ECO:0000256" key="1">
    <source>
        <dbReference type="SAM" id="SignalP"/>
    </source>
</evidence>
<keyword evidence="3" id="KW-1185">Reference proteome</keyword>
<sequence length="286" mass="31302">MKRLLFICLSSLFLFAGCERKIDIVALPASINPADVNLLSKYLTMPFGTKLLNGLMPTTSTGTNVPVIANFGNTSVTTSNGGTTAITVSITNPGGGIQGYYVQLEGSDIYFQVPYTASTDNPNIINIPIGIPTMTENGSFCVIISVYDNNNRISRVVRQCVDVLKLGSGSLQVNLTWNTNYTDIDLHVLDPSGTEIYYGNPYSYTGGELDRDDVNGFGPENIFWLGTAPDGQYKVWIEYYDGYTPTTSYVTINVPGRSKSFQATMSRTGDRRDIVTITKRGDTYSF</sequence>
<comment type="caution">
    <text evidence="2">The sequence shown here is derived from an EMBL/GenBank/DDBJ whole genome shotgun (WGS) entry which is preliminary data.</text>
</comment>
<gene>
    <name evidence="2" type="ORF">ACFSR2_19250</name>
</gene>
<dbReference type="Gene3D" id="2.60.120.380">
    <property type="match status" value="1"/>
</dbReference>
<proteinExistence type="predicted"/>
<evidence type="ECO:0000313" key="2">
    <source>
        <dbReference type="EMBL" id="MFD2523042.1"/>
    </source>
</evidence>
<dbReference type="RefSeq" id="WP_340240076.1">
    <property type="nucleotide sequence ID" value="NZ_JBBEWC010000018.1"/>
</dbReference>
<dbReference type="EMBL" id="JBHULC010000027">
    <property type="protein sequence ID" value="MFD2523042.1"/>
    <property type="molecule type" value="Genomic_DNA"/>
</dbReference>
<dbReference type="Proteomes" id="UP001597510">
    <property type="component" value="Unassembled WGS sequence"/>
</dbReference>
<feature type="chain" id="PRO_5046126460" evidence="1">
    <location>
        <begin position="17"/>
        <end position="286"/>
    </location>
</feature>
<name>A0ABW5JAH3_9BACT</name>
<keyword evidence="1" id="KW-0732">Signal</keyword>
<accession>A0ABW5JAH3</accession>
<protein>
    <submittedName>
        <fullName evidence="2">YfaP family protein</fullName>
    </submittedName>
</protein>
<dbReference type="PROSITE" id="PS51257">
    <property type="entry name" value="PROKAR_LIPOPROTEIN"/>
    <property type="match status" value="1"/>
</dbReference>
<feature type="signal peptide" evidence="1">
    <location>
        <begin position="1"/>
        <end position="16"/>
    </location>
</feature>